<dbReference type="RefSeq" id="WP_117718274.1">
    <property type="nucleotide sequence ID" value="NZ_CP143947.1"/>
</dbReference>
<organism evidence="1 2">
    <name type="scientific">Agathobacter rectalis</name>
    <dbReference type="NCBI Taxonomy" id="39491"/>
    <lineage>
        <taxon>Bacteria</taxon>
        <taxon>Bacillati</taxon>
        <taxon>Bacillota</taxon>
        <taxon>Clostridia</taxon>
        <taxon>Lachnospirales</taxon>
        <taxon>Lachnospiraceae</taxon>
        <taxon>Agathobacter</taxon>
    </lineage>
</organism>
<comment type="caution">
    <text evidence="1">The sequence shown here is derived from an EMBL/GenBank/DDBJ whole genome shotgun (WGS) entry which is preliminary data.</text>
</comment>
<proteinExistence type="predicted"/>
<sequence length="74" mass="8949">MSIKRRIIKRNRKYLMKQGEIVGEFKTFSLRDKYCLQYKDSDSFISVRENSKYEAYKEAVNALKYLEKENNEVN</sequence>
<evidence type="ECO:0000313" key="1">
    <source>
        <dbReference type="EMBL" id="RGM75515.1"/>
    </source>
</evidence>
<reference evidence="1 2" key="1">
    <citation type="submission" date="2018-08" db="EMBL/GenBank/DDBJ databases">
        <title>A genome reference for cultivated species of the human gut microbiota.</title>
        <authorList>
            <person name="Zou Y."/>
            <person name="Xue W."/>
            <person name="Luo G."/>
        </authorList>
    </citation>
    <scope>NUCLEOTIDE SEQUENCE [LARGE SCALE GENOMIC DNA]</scope>
    <source>
        <strain evidence="1 2">OM07-13</strain>
    </source>
</reference>
<name>A0A3E4YLB0_9FIRM</name>
<gene>
    <name evidence="1" type="ORF">DXB99_03035</name>
</gene>
<dbReference type="AlphaFoldDB" id="A0A3E4YLB0"/>
<dbReference type="Proteomes" id="UP000260758">
    <property type="component" value="Unassembled WGS sequence"/>
</dbReference>
<protein>
    <submittedName>
        <fullName evidence="1">Uncharacterized protein</fullName>
    </submittedName>
</protein>
<dbReference type="EMBL" id="QSTP01000001">
    <property type="protein sequence ID" value="RGM75515.1"/>
    <property type="molecule type" value="Genomic_DNA"/>
</dbReference>
<evidence type="ECO:0000313" key="2">
    <source>
        <dbReference type="Proteomes" id="UP000260758"/>
    </source>
</evidence>
<accession>A0A3E4YLB0</accession>